<comment type="cofactor">
    <cofactor evidence="1">
        <name>FMN</name>
        <dbReference type="ChEBI" id="CHEBI:58210"/>
    </cofactor>
</comment>
<evidence type="ECO:0000256" key="2">
    <source>
        <dbReference type="ARBA" id="ARBA00022630"/>
    </source>
</evidence>
<evidence type="ECO:0000256" key="4">
    <source>
        <dbReference type="ARBA" id="ARBA00038054"/>
    </source>
</evidence>
<reference evidence="6" key="1">
    <citation type="submission" date="2022-08" db="EMBL/GenBank/DDBJ databases">
        <title>Alicyclobacillus dauci DSM2870, complete genome.</title>
        <authorList>
            <person name="Wang Q."/>
            <person name="Cai R."/>
            <person name="Wang Z."/>
        </authorList>
    </citation>
    <scope>NUCLEOTIDE SEQUENCE</scope>
    <source>
        <strain evidence="6">DSM 28700</strain>
    </source>
</reference>
<dbReference type="Pfam" id="PF01613">
    <property type="entry name" value="Flavin_Reduct"/>
    <property type="match status" value="1"/>
</dbReference>
<evidence type="ECO:0000313" key="7">
    <source>
        <dbReference type="Proteomes" id="UP001164803"/>
    </source>
</evidence>
<dbReference type="InterPro" id="IPR012349">
    <property type="entry name" value="Split_barrel_FMN-bd"/>
</dbReference>
<dbReference type="PANTHER" id="PTHR33798">
    <property type="entry name" value="FLAVOPROTEIN OXYGENASE"/>
    <property type="match status" value="1"/>
</dbReference>
<feature type="domain" description="Flavin reductase like" evidence="5">
    <location>
        <begin position="20"/>
        <end position="171"/>
    </location>
</feature>
<keyword evidence="7" id="KW-1185">Reference proteome</keyword>
<sequence length="201" mass="21852">MLSLMPEQMTERDNYKFLIGSIIPRPVAFVTTLSETGTLNAAPFSYFNVVTANPPLISVSVQRVNGVPKDTARNAMAQKAFVVHVCDETNVEAINQTSATLPASESEVEFAHLTPVDSLKIPVPGVMEAKIRMECTLETVVQLGGTPPSCDLLIGRVVAYHIDDALYNNGRIDPVKLQPIARLAGNDYARLGDIFTLARPK</sequence>
<organism evidence="6 7">
    <name type="scientific">Alicyclobacillus dauci</name>
    <dbReference type="NCBI Taxonomy" id="1475485"/>
    <lineage>
        <taxon>Bacteria</taxon>
        <taxon>Bacillati</taxon>
        <taxon>Bacillota</taxon>
        <taxon>Bacilli</taxon>
        <taxon>Bacillales</taxon>
        <taxon>Alicyclobacillaceae</taxon>
        <taxon>Alicyclobacillus</taxon>
    </lineage>
</organism>
<dbReference type="Proteomes" id="UP001164803">
    <property type="component" value="Chromosome"/>
</dbReference>
<dbReference type="RefSeq" id="WP_268046278.1">
    <property type="nucleotide sequence ID" value="NZ_CP104064.1"/>
</dbReference>
<evidence type="ECO:0000256" key="3">
    <source>
        <dbReference type="ARBA" id="ARBA00022643"/>
    </source>
</evidence>
<gene>
    <name evidence="6" type="ORF">NZD86_09520</name>
</gene>
<proteinExistence type="inferred from homology"/>
<accession>A0ABY6Z7X7</accession>
<evidence type="ECO:0000313" key="6">
    <source>
        <dbReference type="EMBL" id="WAH38692.1"/>
    </source>
</evidence>
<keyword evidence="2" id="KW-0285">Flavoprotein</keyword>
<name>A0ABY6Z7X7_9BACL</name>
<comment type="similarity">
    <text evidence="4">Belongs to the flavoredoxin family.</text>
</comment>
<dbReference type="EMBL" id="CP104064">
    <property type="protein sequence ID" value="WAH38692.1"/>
    <property type="molecule type" value="Genomic_DNA"/>
</dbReference>
<evidence type="ECO:0000256" key="1">
    <source>
        <dbReference type="ARBA" id="ARBA00001917"/>
    </source>
</evidence>
<evidence type="ECO:0000259" key="5">
    <source>
        <dbReference type="SMART" id="SM00903"/>
    </source>
</evidence>
<dbReference type="SMART" id="SM00903">
    <property type="entry name" value="Flavin_Reduct"/>
    <property type="match status" value="1"/>
</dbReference>
<dbReference type="Gene3D" id="2.30.110.10">
    <property type="entry name" value="Electron Transport, Fmn-binding Protein, Chain A"/>
    <property type="match status" value="1"/>
</dbReference>
<dbReference type="PANTHER" id="PTHR33798:SF5">
    <property type="entry name" value="FLAVIN REDUCTASE LIKE DOMAIN-CONTAINING PROTEIN"/>
    <property type="match status" value="1"/>
</dbReference>
<protein>
    <submittedName>
        <fullName evidence="6">Flavin reductase family protein</fullName>
    </submittedName>
</protein>
<dbReference type="SUPFAM" id="SSF50475">
    <property type="entry name" value="FMN-binding split barrel"/>
    <property type="match status" value="1"/>
</dbReference>
<dbReference type="InterPro" id="IPR002563">
    <property type="entry name" value="Flavin_Rdtase-like_dom"/>
</dbReference>
<keyword evidence="3" id="KW-0288">FMN</keyword>